<organism evidence="1 2">
    <name type="scientific">Bauhinia variegata</name>
    <name type="common">Purple orchid tree</name>
    <name type="synonym">Phanera variegata</name>
    <dbReference type="NCBI Taxonomy" id="167791"/>
    <lineage>
        <taxon>Eukaryota</taxon>
        <taxon>Viridiplantae</taxon>
        <taxon>Streptophyta</taxon>
        <taxon>Embryophyta</taxon>
        <taxon>Tracheophyta</taxon>
        <taxon>Spermatophyta</taxon>
        <taxon>Magnoliopsida</taxon>
        <taxon>eudicotyledons</taxon>
        <taxon>Gunneridae</taxon>
        <taxon>Pentapetalae</taxon>
        <taxon>rosids</taxon>
        <taxon>fabids</taxon>
        <taxon>Fabales</taxon>
        <taxon>Fabaceae</taxon>
        <taxon>Cercidoideae</taxon>
        <taxon>Cercideae</taxon>
        <taxon>Bauhiniinae</taxon>
        <taxon>Bauhinia</taxon>
    </lineage>
</organism>
<gene>
    <name evidence="1" type="ORF">L6164_020115</name>
</gene>
<proteinExistence type="predicted"/>
<comment type="caution">
    <text evidence="1">The sequence shown here is derived from an EMBL/GenBank/DDBJ whole genome shotgun (WGS) entry which is preliminary data.</text>
</comment>
<evidence type="ECO:0000313" key="1">
    <source>
        <dbReference type="EMBL" id="KAI4327685.1"/>
    </source>
</evidence>
<evidence type="ECO:0000313" key="2">
    <source>
        <dbReference type="Proteomes" id="UP000828941"/>
    </source>
</evidence>
<accession>A0ACB9MU43</accession>
<name>A0ACB9MU43_BAUVA</name>
<sequence>MMDIASGPPWIPEDDLLLKNAVEAGASLESLAKGAVQFSRKYTVRELRDRWQSLLYDSDVSAEASACMVKLELSGSGVPSKSNGNGVKESLSEGRTKRGVHSIRRQYYAMRKRLCSQIYDSFGMVLHDGTNVAEPIGDGGACEKDMMVHGESVACNCTDGAKTDSLGKNNLNKDMNHLLVDNLVNYRNCSVLEEIGQYPSLPDIPLWKTIEDVSAPTMPVHVSLESKDHDEEEPLVVSDDLKDSHGNDVLKESITISGENMTHLSDTLLNFTNEDELLFMDIEGKGAIDKSCYDNLDSLLLNSPCEIQGNDAPDICEPQKLDSETKLTIPSGTSTTGPEFTANPLESSSGDLHSIPIPGNDAQSSVTEQCSAPPDFSCEFMHCVLNTEDPEIPSNDDIGPPIMVPSSVTQPIRKEAGYQVSSFDSQRNNEPELCLKKEDSPLQALTASHLGRPELVASISSNHPPVIAVKTEYPGRSHISAVSGPGNIVSPNQSQSRLAHGTMKSAADGRLKEEENDAPTSAKVYPVSKGEKDQDFSKSETNSLTLNHEDEDDEDDDIPYFSDIETMILEMDLSPTDQDSNARKEVSRYQHADSKRTIMRLEQCAQSFMHRDIASRGALAILFGRNLKQYIRKSEVILGRATDDIKVDIDLGREGRANKISRRQALIKMEANGSFIIKNLGKSSIFLNGKEVATGQLRGLSSSSLIEIREMAFIFEINKKSVGKFLENMDKKRDGKNDPFTWLPEGGRRED</sequence>
<dbReference type="Proteomes" id="UP000828941">
    <property type="component" value="Chromosome 8"/>
</dbReference>
<protein>
    <submittedName>
        <fullName evidence="1">Uncharacterized protein</fullName>
    </submittedName>
</protein>
<keyword evidence="2" id="KW-1185">Reference proteome</keyword>
<reference evidence="1 2" key="1">
    <citation type="journal article" date="2022" name="DNA Res.">
        <title>Chromosomal-level genome assembly of the orchid tree Bauhinia variegata (Leguminosae; Cercidoideae) supports the allotetraploid origin hypothesis of Bauhinia.</title>
        <authorList>
            <person name="Zhong Y."/>
            <person name="Chen Y."/>
            <person name="Zheng D."/>
            <person name="Pang J."/>
            <person name="Liu Y."/>
            <person name="Luo S."/>
            <person name="Meng S."/>
            <person name="Qian L."/>
            <person name="Wei D."/>
            <person name="Dai S."/>
            <person name="Zhou R."/>
        </authorList>
    </citation>
    <scope>NUCLEOTIDE SEQUENCE [LARGE SCALE GENOMIC DNA]</scope>
    <source>
        <strain evidence="1">BV-YZ2020</strain>
    </source>
</reference>
<dbReference type="EMBL" id="CM039433">
    <property type="protein sequence ID" value="KAI4327685.1"/>
    <property type="molecule type" value="Genomic_DNA"/>
</dbReference>